<dbReference type="GO" id="GO:0016787">
    <property type="term" value="F:hydrolase activity"/>
    <property type="evidence" value="ECO:0007669"/>
    <property type="project" value="UniProtKB-KW"/>
</dbReference>
<evidence type="ECO:0000256" key="1">
    <source>
        <dbReference type="ARBA" id="ARBA00022801"/>
    </source>
</evidence>
<feature type="signal peptide" evidence="2">
    <location>
        <begin position="1"/>
        <end position="17"/>
    </location>
</feature>
<name>A0ABX7D6G8_SERLI</name>
<organism evidence="3 4">
    <name type="scientific">Serratia liquefaciens</name>
    <dbReference type="NCBI Taxonomy" id="614"/>
    <lineage>
        <taxon>Bacteria</taxon>
        <taxon>Pseudomonadati</taxon>
        <taxon>Pseudomonadota</taxon>
        <taxon>Gammaproteobacteria</taxon>
        <taxon>Enterobacterales</taxon>
        <taxon>Yersiniaceae</taxon>
        <taxon>Serratia</taxon>
    </lineage>
</organism>
<evidence type="ECO:0000256" key="2">
    <source>
        <dbReference type="SAM" id="SignalP"/>
    </source>
</evidence>
<keyword evidence="4" id="KW-1185">Reference proteome</keyword>
<reference evidence="3 4" key="1">
    <citation type="submission" date="2021-01" db="EMBL/GenBank/DDBJ databases">
        <title>FDA dAtabase for Regulatory Grade micrObial Sequences (FDA-ARGOS): Supporting development and validation of Infectious Disease Dx tests.</title>
        <authorList>
            <person name="Blissenbach B."/>
            <person name="Krut O."/>
            <person name="Tallon L."/>
            <person name="Sadzewicz L."/>
            <person name="Zhao X."/>
            <person name="Boylan J."/>
            <person name="Ott S."/>
            <person name="Bowen H."/>
            <person name="Vavikolanu K."/>
            <person name="Mehta A."/>
            <person name="Aluvathingal J."/>
            <person name="Nadendla S."/>
            <person name="Yan Y."/>
            <person name="Sichtig H."/>
        </authorList>
    </citation>
    <scope>NUCLEOTIDE SEQUENCE [LARGE SCALE GENOMIC DNA]</scope>
    <source>
        <strain evidence="3 4">FDAARGOS_1081</strain>
    </source>
</reference>
<dbReference type="RefSeq" id="WP_187961943.1">
    <property type="nucleotide sequence ID" value="NZ_CP061082.1"/>
</dbReference>
<accession>A0ABX7D6G8</accession>
<dbReference type="InterPro" id="IPR036514">
    <property type="entry name" value="SGNH_hydro_sf"/>
</dbReference>
<gene>
    <name evidence="3" type="ORF">I6I38_02530</name>
</gene>
<evidence type="ECO:0000313" key="4">
    <source>
        <dbReference type="Proteomes" id="UP000595237"/>
    </source>
</evidence>
<protein>
    <submittedName>
        <fullName evidence="3">SGNH/GDSL hydrolase family protein</fullName>
    </submittedName>
</protein>
<dbReference type="Gene3D" id="3.40.50.1110">
    <property type="entry name" value="SGNH hydrolase"/>
    <property type="match status" value="1"/>
</dbReference>
<dbReference type="Pfam" id="PF00657">
    <property type="entry name" value="Lipase_GDSL"/>
    <property type="match status" value="1"/>
</dbReference>
<sequence length="431" mass="48388">MKKSLYALLFISSAAFANDNLAPIPQGGVNNTLSPKGPDVIDKGSPFLFGKSNNTYTYLRCYYRIDPSSISPRADYLWAKNIDSTTYYRLQGSWWSSFAMSWKNMFYSDTSLTALNQVCDNTLSRAGIDQPLAMIAAANNKLSFNYSVWSNDPPTQGVGINKIIAFGDSLSDTNNVFNASLWRFPNPKSWFLGRFSNGPTWVEYLAKQNHLPVYNWAVGGAASNQQKLVIPGLLDQVDSWLIYMKKAKNYRPENSLFTVWIGANDLVTYNQGVDGLIANQTKALNRLVSAGAKKVLVLNLPNITRAPEFAFRQDGEKIKRQIDDYNTRIKQVVDDINRSHPDSPVIIFDLAALFTDMLDNPARYQVSETKMACLDIHAPSSLNYINALPVRAACTNADTYVFWDLLHPTTHTHKLLAEHVSQYLKQQQVLP</sequence>
<dbReference type="CDD" id="cd01846">
    <property type="entry name" value="fatty_acyltransferase_like"/>
    <property type="match status" value="1"/>
</dbReference>
<dbReference type="PANTHER" id="PTHR45648">
    <property type="entry name" value="GDSL LIPASE/ACYLHYDROLASE FAMILY PROTEIN (AFU_ORTHOLOGUE AFUA_4G14700)"/>
    <property type="match status" value="1"/>
</dbReference>
<dbReference type="PANTHER" id="PTHR45648:SF22">
    <property type="entry name" value="GDSL LIPASE_ACYLHYDROLASE FAMILY PROTEIN (AFU_ORTHOLOGUE AFUA_4G14700)"/>
    <property type="match status" value="1"/>
</dbReference>
<dbReference type="SUPFAM" id="SSF52266">
    <property type="entry name" value="SGNH hydrolase"/>
    <property type="match status" value="1"/>
</dbReference>
<keyword evidence="1 3" id="KW-0378">Hydrolase</keyword>
<dbReference type="InterPro" id="IPR001087">
    <property type="entry name" value="GDSL"/>
</dbReference>
<evidence type="ECO:0000313" key="3">
    <source>
        <dbReference type="EMBL" id="QQU55911.1"/>
    </source>
</evidence>
<keyword evidence="2" id="KW-0732">Signal</keyword>
<proteinExistence type="predicted"/>
<dbReference type="EMBL" id="CP068148">
    <property type="protein sequence ID" value="QQU55911.1"/>
    <property type="molecule type" value="Genomic_DNA"/>
</dbReference>
<dbReference type="Proteomes" id="UP000595237">
    <property type="component" value="Chromosome"/>
</dbReference>
<feature type="chain" id="PRO_5045580411" evidence="2">
    <location>
        <begin position="18"/>
        <end position="431"/>
    </location>
</feature>
<dbReference type="InterPro" id="IPR051058">
    <property type="entry name" value="GDSL_Est/Lipase"/>
</dbReference>